<protein>
    <submittedName>
        <fullName evidence="2">Uncharacterized protein</fullName>
    </submittedName>
</protein>
<feature type="region of interest" description="Disordered" evidence="1">
    <location>
        <begin position="1"/>
        <end position="26"/>
    </location>
</feature>
<comment type="caution">
    <text evidence="2">The sequence shown here is derived from an EMBL/GenBank/DDBJ whole genome shotgun (WGS) entry which is preliminary data.</text>
</comment>
<gene>
    <name evidence="2" type="ORF">EVAR_22229_1</name>
</gene>
<dbReference type="Proteomes" id="UP000299102">
    <property type="component" value="Unassembled WGS sequence"/>
</dbReference>
<proteinExistence type="predicted"/>
<evidence type="ECO:0000313" key="3">
    <source>
        <dbReference type="Proteomes" id="UP000299102"/>
    </source>
</evidence>
<dbReference type="AlphaFoldDB" id="A0A4C1UAG9"/>
<sequence length="244" mass="26264">MLPLRLLQSAASSGNGGKGGHGSGSNAAAAATAAYAASSGNGGKGGHGSGGDAAAAAAAASAASKGSEKKEEKDNHKYVDIAMPEWFNYEADKIMVDMINKGKETEYVIKVVKTDGKTSPILENRISRRGNKHIDFTLPIGTVRRVTCVLSKKSLISSAKCAKTLSRLSTSTHRAGMQIPMHGSSDKDDACWLGPWQILAKDDNDHNTWAKDKMIMTIIHLWREEMMKDMEWKEEAINMEGKEI</sequence>
<reference evidence="2 3" key="1">
    <citation type="journal article" date="2019" name="Commun. Biol.">
        <title>The bagworm genome reveals a unique fibroin gene that provides high tensile strength.</title>
        <authorList>
            <person name="Kono N."/>
            <person name="Nakamura H."/>
            <person name="Ohtoshi R."/>
            <person name="Tomita M."/>
            <person name="Numata K."/>
            <person name="Arakawa K."/>
        </authorList>
    </citation>
    <scope>NUCLEOTIDE SEQUENCE [LARGE SCALE GENOMIC DNA]</scope>
</reference>
<evidence type="ECO:0000313" key="2">
    <source>
        <dbReference type="EMBL" id="GBP23371.1"/>
    </source>
</evidence>
<dbReference type="EMBL" id="BGZK01000150">
    <property type="protein sequence ID" value="GBP23371.1"/>
    <property type="molecule type" value="Genomic_DNA"/>
</dbReference>
<name>A0A4C1UAG9_EUMVA</name>
<organism evidence="2 3">
    <name type="scientific">Eumeta variegata</name>
    <name type="common">Bagworm moth</name>
    <name type="synonym">Eumeta japonica</name>
    <dbReference type="NCBI Taxonomy" id="151549"/>
    <lineage>
        <taxon>Eukaryota</taxon>
        <taxon>Metazoa</taxon>
        <taxon>Ecdysozoa</taxon>
        <taxon>Arthropoda</taxon>
        <taxon>Hexapoda</taxon>
        <taxon>Insecta</taxon>
        <taxon>Pterygota</taxon>
        <taxon>Neoptera</taxon>
        <taxon>Endopterygota</taxon>
        <taxon>Lepidoptera</taxon>
        <taxon>Glossata</taxon>
        <taxon>Ditrysia</taxon>
        <taxon>Tineoidea</taxon>
        <taxon>Psychidae</taxon>
        <taxon>Oiketicinae</taxon>
        <taxon>Eumeta</taxon>
    </lineage>
</organism>
<keyword evidence="3" id="KW-1185">Reference proteome</keyword>
<evidence type="ECO:0000256" key="1">
    <source>
        <dbReference type="SAM" id="MobiDB-lite"/>
    </source>
</evidence>
<accession>A0A4C1UAG9</accession>
<feature type="compositionally biased region" description="Gly residues" evidence="1">
    <location>
        <begin position="14"/>
        <end position="23"/>
    </location>
</feature>